<dbReference type="Gene3D" id="3.40.50.1980">
    <property type="entry name" value="Nitrogenase molybdenum iron protein domain"/>
    <property type="match status" value="2"/>
</dbReference>
<dbReference type="InterPro" id="IPR002491">
    <property type="entry name" value="ABC_transptr_periplasmic_BD"/>
</dbReference>
<dbReference type="Proteomes" id="UP001595823">
    <property type="component" value="Unassembled WGS sequence"/>
</dbReference>
<name>A0ABV8U4J9_9ACTN</name>
<proteinExistence type="inferred from homology"/>
<dbReference type="PROSITE" id="PS51257">
    <property type="entry name" value="PROKAR_LIPOPROTEIN"/>
    <property type="match status" value="1"/>
</dbReference>
<feature type="chain" id="PRO_5046831380" evidence="2">
    <location>
        <begin position="21"/>
        <end position="323"/>
    </location>
</feature>
<keyword evidence="2" id="KW-0732">Signal</keyword>
<dbReference type="SUPFAM" id="SSF53807">
    <property type="entry name" value="Helical backbone' metal receptor"/>
    <property type="match status" value="1"/>
</dbReference>
<gene>
    <name evidence="4" type="ORF">ACFPET_22955</name>
</gene>
<organism evidence="4 5">
    <name type="scientific">Salininema proteolyticum</name>
    <dbReference type="NCBI Taxonomy" id="1607685"/>
    <lineage>
        <taxon>Bacteria</taxon>
        <taxon>Bacillati</taxon>
        <taxon>Actinomycetota</taxon>
        <taxon>Actinomycetes</taxon>
        <taxon>Glycomycetales</taxon>
        <taxon>Glycomycetaceae</taxon>
        <taxon>Salininema</taxon>
    </lineage>
</organism>
<comment type="similarity">
    <text evidence="1">Belongs to the bacterial solute-binding protein 8 family.</text>
</comment>
<dbReference type="RefSeq" id="WP_380625703.1">
    <property type="nucleotide sequence ID" value="NZ_JBHSDK010000061.1"/>
</dbReference>
<dbReference type="EMBL" id="JBHSDK010000061">
    <property type="protein sequence ID" value="MFC4338056.1"/>
    <property type="molecule type" value="Genomic_DNA"/>
</dbReference>
<protein>
    <submittedName>
        <fullName evidence="4">Hemin ABC transporter substrate-binding protein</fullName>
    </submittedName>
</protein>
<accession>A0ABV8U4J9</accession>
<dbReference type="InterPro" id="IPR050902">
    <property type="entry name" value="ABC_Transporter_SBP"/>
</dbReference>
<reference evidence="5" key="1">
    <citation type="journal article" date="2019" name="Int. J. Syst. Evol. Microbiol.">
        <title>The Global Catalogue of Microorganisms (GCM) 10K type strain sequencing project: providing services to taxonomists for standard genome sequencing and annotation.</title>
        <authorList>
            <consortium name="The Broad Institute Genomics Platform"/>
            <consortium name="The Broad Institute Genome Sequencing Center for Infectious Disease"/>
            <person name="Wu L."/>
            <person name="Ma J."/>
        </authorList>
    </citation>
    <scope>NUCLEOTIDE SEQUENCE [LARGE SCALE GENOMIC DNA]</scope>
    <source>
        <strain evidence="5">IBRC-M 10908</strain>
    </source>
</reference>
<dbReference type="PANTHER" id="PTHR30535">
    <property type="entry name" value="VITAMIN B12-BINDING PROTEIN"/>
    <property type="match status" value="1"/>
</dbReference>
<feature type="domain" description="Fe/B12 periplasmic-binding" evidence="3">
    <location>
        <begin position="66"/>
        <end position="322"/>
    </location>
</feature>
<evidence type="ECO:0000256" key="2">
    <source>
        <dbReference type="SAM" id="SignalP"/>
    </source>
</evidence>
<sequence length="323" mass="33354">MRSLPTLAAGLAALALTAMAGCGTPEKPVDDTADHVEPITAEADPDLPATAVDARGEEVVIERADRIAVASGAIAETVFSLGLGDRVVARDVTTTFDNADGLPVITKGHDLSAEGTLSTRPDLLLVEEATGPDTALRQIADAGVTVFTVPRATGIADVDATVNAVATALGVGDLGGELTAEIHERIEESESRVPEAGERPRVAFLYLRGSSGVYMIGAEDSGARSLIEAAGGVDAGSELEGDFVPLTPEAMAAMSPDAILVMDKGLDSVGGVDGLFDLAGLGQTPAAEERRVVSLPDGMMLNYGLRTDQVLDSFIDQLYGERR</sequence>
<evidence type="ECO:0000256" key="1">
    <source>
        <dbReference type="ARBA" id="ARBA00008814"/>
    </source>
</evidence>
<dbReference type="Pfam" id="PF01497">
    <property type="entry name" value="Peripla_BP_2"/>
    <property type="match status" value="1"/>
</dbReference>
<evidence type="ECO:0000313" key="5">
    <source>
        <dbReference type="Proteomes" id="UP001595823"/>
    </source>
</evidence>
<dbReference type="PROSITE" id="PS50983">
    <property type="entry name" value="FE_B12_PBP"/>
    <property type="match status" value="1"/>
</dbReference>
<evidence type="ECO:0000259" key="3">
    <source>
        <dbReference type="PROSITE" id="PS50983"/>
    </source>
</evidence>
<keyword evidence="5" id="KW-1185">Reference proteome</keyword>
<comment type="caution">
    <text evidence="4">The sequence shown here is derived from an EMBL/GenBank/DDBJ whole genome shotgun (WGS) entry which is preliminary data.</text>
</comment>
<evidence type="ECO:0000313" key="4">
    <source>
        <dbReference type="EMBL" id="MFC4338056.1"/>
    </source>
</evidence>
<feature type="signal peptide" evidence="2">
    <location>
        <begin position="1"/>
        <end position="20"/>
    </location>
</feature>
<dbReference type="PANTHER" id="PTHR30535:SF4">
    <property type="entry name" value="HEMIN-BINDING PERIPLASMIC PROTEIN HMUT"/>
    <property type="match status" value="1"/>
</dbReference>